<keyword evidence="3" id="KW-0456">Lyase</keyword>
<evidence type="ECO:0000313" key="6">
    <source>
        <dbReference type="Proteomes" id="UP000006365"/>
    </source>
</evidence>
<comment type="similarity">
    <text evidence="1">Belongs to the HMG-CoA lyase family.</text>
</comment>
<dbReference type="Pfam" id="PF00682">
    <property type="entry name" value="HMGL-like"/>
    <property type="match status" value="1"/>
</dbReference>
<evidence type="ECO:0000259" key="4">
    <source>
        <dbReference type="PROSITE" id="PS50991"/>
    </source>
</evidence>
<dbReference type="Gene3D" id="3.20.20.70">
    <property type="entry name" value="Aldolase class I"/>
    <property type="match status" value="1"/>
</dbReference>
<keyword evidence="6" id="KW-1185">Reference proteome</keyword>
<evidence type="ECO:0000256" key="1">
    <source>
        <dbReference type="ARBA" id="ARBA00009405"/>
    </source>
</evidence>
<sequence length="304" mass="32494">MRVVLEEESLRDGLQAENRLFSLTEKMEIVRLLAEAGVRRVQLGSFVSPRSVPQVANTDVLVSLVRRQYPDILCTALVLNEKGLERAARSGLGHLSMSASVSDSHSRTNTGRSTAEALEAMTGLITRAVAGGIRVRAGLQCAFGCAEEGVIAENTVLEAVARMVEAGAQEINLADTAGMAGPLQIKRLVGLVRTAHPQVELSLHCHDTWGMGLVNLYAGYEAGVRIFDVAAGGLGGCPCIEGAGGNVATEEALHLFNGMGIETGIDLGRYWQVVRHFETLLERRLPGRMRSLPREPGGTAAPRC</sequence>
<evidence type="ECO:0000256" key="3">
    <source>
        <dbReference type="ARBA" id="ARBA00023239"/>
    </source>
</evidence>
<reference evidence="5 6" key="1">
    <citation type="journal article" date="2011" name="Stand. Genomic Sci.">
        <title>Complete genome sequence of Desulfobulbus propionicus type strain (1pr3).</title>
        <authorList>
            <person name="Pagani I."/>
            <person name="Lapidus A."/>
            <person name="Nolan M."/>
            <person name="Lucas S."/>
            <person name="Hammon N."/>
            <person name="Deshpande S."/>
            <person name="Cheng J.F."/>
            <person name="Chertkov O."/>
            <person name="Davenport K."/>
            <person name="Tapia R."/>
            <person name="Han C."/>
            <person name="Goodwin L."/>
            <person name="Pitluck S."/>
            <person name="Liolios K."/>
            <person name="Mavromatis K."/>
            <person name="Ivanova N."/>
            <person name="Mikhailova N."/>
            <person name="Pati A."/>
            <person name="Chen A."/>
            <person name="Palaniappan K."/>
            <person name="Land M."/>
            <person name="Hauser L."/>
            <person name="Chang Y.J."/>
            <person name="Jeffries C.D."/>
            <person name="Detter J.C."/>
            <person name="Brambilla E."/>
            <person name="Kannan K.P."/>
            <person name="Djao O.D."/>
            <person name="Rohde M."/>
            <person name="Pukall R."/>
            <person name="Spring S."/>
            <person name="Goker M."/>
            <person name="Sikorski J."/>
            <person name="Woyke T."/>
            <person name="Bristow J."/>
            <person name="Eisen J.A."/>
            <person name="Markowitz V."/>
            <person name="Hugenholtz P."/>
            <person name="Kyrpides N.C."/>
            <person name="Klenk H.P."/>
        </authorList>
    </citation>
    <scope>NUCLEOTIDE SEQUENCE [LARGE SCALE GENOMIC DNA]</scope>
    <source>
        <strain evidence="6">ATCC 33891 / DSM 2032 / 1pr3</strain>
    </source>
</reference>
<evidence type="ECO:0000313" key="5">
    <source>
        <dbReference type="EMBL" id="ADW16795.1"/>
    </source>
</evidence>
<dbReference type="SUPFAM" id="SSF51569">
    <property type="entry name" value="Aldolase"/>
    <property type="match status" value="1"/>
</dbReference>
<name>A0A7U3YK29_DESPD</name>
<dbReference type="PROSITE" id="PS50991">
    <property type="entry name" value="PYR_CT"/>
    <property type="match status" value="1"/>
</dbReference>
<dbReference type="NCBIfam" id="NF004283">
    <property type="entry name" value="PRK05692.1"/>
    <property type="match status" value="1"/>
</dbReference>
<dbReference type="GO" id="GO:0046951">
    <property type="term" value="P:ketone body biosynthetic process"/>
    <property type="evidence" value="ECO:0007669"/>
    <property type="project" value="TreeGrafter"/>
</dbReference>
<dbReference type="Proteomes" id="UP000006365">
    <property type="component" value="Chromosome"/>
</dbReference>
<protein>
    <submittedName>
        <fullName evidence="5">Pyruvate carboxyltransferase</fullName>
    </submittedName>
</protein>
<dbReference type="KEGG" id="dpr:Despr_0619"/>
<accession>A0A7U3YK29</accession>
<gene>
    <name evidence="5" type="ordered locus">Despr_0619</name>
</gene>
<dbReference type="AlphaFoldDB" id="A0A7U3YK29"/>
<dbReference type="PANTHER" id="PTHR42738">
    <property type="entry name" value="HYDROXYMETHYLGLUTARYL-COA LYASE"/>
    <property type="match status" value="1"/>
</dbReference>
<dbReference type="CDD" id="cd07938">
    <property type="entry name" value="DRE_TIM_HMGL"/>
    <property type="match status" value="1"/>
</dbReference>
<keyword evidence="2" id="KW-0479">Metal-binding</keyword>
<organism evidence="5 6">
    <name type="scientific">Desulfobulbus propionicus (strain ATCC 33891 / DSM 2032 / VKM B-1956 / 1pr3)</name>
    <dbReference type="NCBI Taxonomy" id="577650"/>
    <lineage>
        <taxon>Bacteria</taxon>
        <taxon>Pseudomonadati</taxon>
        <taxon>Thermodesulfobacteriota</taxon>
        <taxon>Desulfobulbia</taxon>
        <taxon>Desulfobulbales</taxon>
        <taxon>Desulfobulbaceae</taxon>
        <taxon>Desulfobulbus</taxon>
    </lineage>
</organism>
<keyword evidence="5" id="KW-0670">Pyruvate</keyword>
<dbReference type="InterPro" id="IPR013785">
    <property type="entry name" value="Aldolase_TIM"/>
</dbReference>
<dbReference type="GO" id="GO:0004419">
    <property type="term" value="F:hydroxymethylglutaryl-CoA lyase activity"/>
    <property type="evidence" value="ECO:0007669"/>
    <property type="project" value="TreeGrafter"/>
</dbReference>
<dbReference type="GO" id="GO:0046872">
    <property type="term" value="F:metal ion binding"/>
    <property type="evidence" value="ECO:0007669"/>
    <property type="project" value="UniProtKB-KW"/>
</dbReference>
<dbReference type="PANTHER" id="PTHR42738:SF7">
    <property type="entry name" value="HYDROXYMETHYLGLUTARYL-COA LYASE"/>
    <property type="match status" value="1"/>
</dbReference>
<evidence type="ECO:0000256" key="2">
    <source>
        <dbReference type="ARBA" id="ARBA00022723"/>
    </source>
</evidence>
<dbReference type="GO" id="GO:0006552">
    <property type="term" value="P:L-leucine catabolic process"/>
    <property type="evidence" value="ECO:0007669"/>
    <property type="project" value="TreeGrafter"/>
</dbReference>
<dbReference type="RefSeq" id="WP_015723340.1">
    <property type="nucleotide sequence ID" value="NC_014972.1"/>
</dbReference>
<dbReference type="InterPro" id="IPR000891">
    <property type="entry name" value="PYR_CT"/>
</dbReference>
<proteinExistence type="inferred from homology"/>
<dbReference type="InterPro" id="IPR043594">
    <property type="entry name" value="HMGL"/>
</dbReference>
<dbReference type="EMBL" id="CP002364">
    <property type="protein sequence ID" value="ADW16795.1"/>
    <property type="molecule type" value="Genomic_DNA"/>
</dbReference>
<feature type="domain" description="Pyruvate carboxyltransferase" evidence="4">
    <location>
        <begin position="3"/>
        <end position="271"/>
    </location>
</feature>